<name>A0A2G8RX02_9APHY</name>
<dbReference type="Proteomes" id="UP000230002">
    <property type="component" value="Unassembled WGS sequence"/>
</dbReference>
<evidence type="ECO:0000313" key="1">
    <source>
        <dbReference type="EMBL" id="PIL26014.1"/>
    </source>
</evidence>
<keyword evidence="2" id="KW-1185">Reference proteome</keyword>
<accession>A0A2G8RX02</accession>
<sequence length="90" mass="10088">MPVQCKHFDPFGNKVHNNGHRAAPTSFPSPIHITITILVAVKRGIWINDFKYTISLTQLFARVPDGVLQGFTMHLQSPEVVFQAALFQSL</sequence>
<comment type="caution">
    <text evidence="1">The sequence shown here is derived from an EMBL/GenBank/DDBJ whole genome shotgun (WGS) entry which is preliminary data.</text>
</comment>
<dbReference type="EMBL" id="AYKW01000045">
    <property type="protein sequence ID" value="PIL26014.1"/>
    <property type="molecule type" value="Genomic_DNA"/>
</dbReference>
<organism evidence="1 2">
    <name type="scientific">Ganoderma sinense ZZ0214-1</name>
    <dbReference type="NCBI Taxonomy" id="1077348"/>
    <lineage>
        <taxon>Eukaryota</taxon>
        <taxon>Fungi</taxon>
        <taxon>Dikarya</taxon>
        <taxon>Basidiomycota</taxon>
        <taxon>Agaricomycotina</taxon>
        <taxon>Agaricomycetes</taxon>
        <taxon>Polyporales</taxon>
        <taxon>Polyporaceae</taxon>
        <taxon>Ganoderma</taxon>
    </lineage>
</organism>
<proteinExistence type="predicted"/>
<gene>
    <name evidence="1" type="ORF">GSI_11768</name>
</gene>
<evidence type="ECO:0000313" key="2">
    <source>
        <dbReference type="Proteomes" id="UP000230002"/>
    </source>
</evidence>
<reference evidence="1 2" key="1">
    <citation type="journal article" date="2015" name="Sci. Rep.">
        <title>Chromosome-level genome map provides insights into diverse defense mechanisms in the medicinal fungus Ganoderma sinense.</title>
        <authorList>
            <person name="Zhu Y."/>
            <person name="Xu J."/>
            <person name="Sun C."/>
            <person name="Zhou S."/>
            <person name="Xu H."/>
            <person name="Nelson D.R."/>
            <person name="Qian J."/>
            <person name="Song J."/>
            <person name="Luo H."/>
            <person name="Xiang L."/>
            <person name="Li Y."/>
            <person name="Xu Z."/>
            <person name="Ji A."/>
            <person name="Wang L."/>
            <person name="Lu S."/>
            <person name="Hayward A."/>
            <person name="Sun W."/>
            <person name="Li X."/>
            <person name="Schwartz D.C."/>
            <person name="Wang Y."/>
            <person name="Chen S."/>
        </authorList>
    </citation>
    <scope>NUCLEOTIDE SEQUENCE [LARGE SCALE GENOMIC DNA]</scope>
    <source>
        <strain evidence="1 2">ZZ0214-1</strain>
    </source>
</reference>
<protein>
    <submittedName>
        <fullName evidence="1">Uncharacterized protein</fullName>
    </submittedName>
</protein>
<dbReference type="AlphaFoldDB" id="A0A2G8RX02"/>